<dbReference type="EMBL" id="PIET01002071">
    <property type="protein sequence ID" value="PLM44979.1"/>
    <property type="molecule type" value="Genomic_DNA"/>
</dbReference>
<evidence type="ECO:0000313" key="2">
    <source>
        <dbReference type="Proteomes" id="UP000234661"/>
    </source>
</evidence>
<dbReference type="Proteomes" id="UP000234661">
    <property type="component" value="Unassembled WGS sequence"/>
</dbReference>
<comment type="caution">
    <text evidence="1">The sequence shown here is derived from an EMBL/GenBank/DDBJ whole genome shotgun (WGS) entry which is preliminary data.</text>
</comment>
<sequence length="33" mass="3773">SRLSNEKFQRVFGVTLPDWRQGVARVVTEVLGK</sequence>
<proteinExistence type="predicted"/>
<keyword evidence="1" id="KW-0560">Oxidoreductase</keyword>
<dbReference type="GO" id="GO:0008831">
    <property type="term" value="F:dTDP-4-dehydrorhamnose reductase activity"/>
    <property type="evidence" value="ECO:0007669"/>
    <property type="project" value="UniProtKB-EC"/>
</dbReference>
<feature type="non-terminal residue" evidence="1">
    <location>
        <position position="1"/>
    </location>
</feature>
<accession>A0A2J4Y2F9</accession>
<reference evidence="1 2" key="2">
    <citation type="submission" date="2018-01" db="EMBL/GenBank/DDBJ databases">
        <title>Genomic study of Klebsiella pneumoniae.</title>
        <authorList>
            <person name="Yang Y."/>
            <person name="Bicalho R."/>
        </authorList>
    </citation>
    <scope>NUCLEOTIDE SEQUENCE [LARGE SCALE GENOMIC DNA]</scope>
    <source>
        <strain evidence="1 2">A2</strain>
    </source>
</reference>
<protein>
    <submittedName>
        <fullName evidence="1">dTDP-4-dehydrorhamnose reductase</fullName>
        <ecNumber evidence="1">1.1.1.133</ecNumber>
    </submittedName>
</protein>
<dbReference type="EC" id="1.1.1.133" evidence="1"/>
<organism evidence="1 2">
    <name type="scientific">Klebsiella michiganensis</name>
    <dbReference type="NCBI Taxonomy" id="1134687"/>
    <lineage>
        <taxon>Bacteria</taxon>
        <taxon>Pseudomonadati</taxon>
        <taxon>Pseudomonadota</taxon>
        <taxon>Gammaproteobacteria</taxon>
        <taxon>Enterobacterales</taxon>
        <taxon>Enterobacteriaceae</taxon>
        <taxon>Klebsiella/Raoultella group</taxon>
        <taxon>Klebsiella</taxon>
    </lineage>
</organism>
<gene>
    <name evidence="1" type="ORF">CWM85_36850</name>
</gene>
<name>A0A2J4Y2F9_9ENTR</name>
<dbReference type="AlphaFoldDB" id="A0A2J4Y2F9"/>
<reference evidence="1 2" key="1">
    <citation type="submission" date="2017-11" db="EMBL/GenBank/DDBJ databases">
        <authorList>
            <person name="Han C.G."/>
        </authorList>
    </citation>
    <scope>NUCLEOTIDE SEQUENCE [LARGE SCALE GENOMIC DNA]</scope>
    <source>
        <strain evidence="1 2">A2</strain>
    </source>
</reference>
<evidence type="ECO:0000313" key="1">
    <source>
        <dbReference type="EMBL" id="PLM44979.1"/>
    </source>
</evidence>